<protein>
    <submittedName>
        <fullName evidence="1">Uncharacterized protein</fullName>
    </submittedName>
</protein>
<dbReference type="AlphaFoldDB" id="A0A2A6BQA6"/>
<dbReference type="PANTHER" id="PTHR21479">
    <property type="match status" value="1"/>
</dbReference>
<evidence type="ECO:0000313" key="1">
    <source>
        <dbReference type="EnsemblMetazoa" id="PPA36881.1"/>
    </source>
</evidence>
<gene>
    <name evidence="1" type="primary">WBGene00275250</name>
</gene>
<dbReference type="Proteomes" id="UP000005239">
    <property type="component" value="Unassembled WGS sequence"/>
</dbReference>
<reference evidence="2" key="1">
    <citation type="journal article" date="2008" name="Nat. Genet.">
        <title>The Pristionchus pacificus genome provides a unique perspective on nematode lifestyle and parasitism.</title>
        <authorList>
            <person name="Dieterich C."/>
            <person name="Clifton S.W."/>
            <person name="Schuster L.N."/>
            <person name="Chinwalla A."/>
            <person name="Delehaunty K."/>
            <person name="Dinkelacker I."/>
            <person name="Fulton L."/>
            <person name="Fulton R."/>
            <person name="Godfrey J."/>
            <person name="Minx P."/>
            <person name="Mitreva M."/>
            <person name="Roeseler W."/>
            <person name="Tian H."/>
            <person name="Witte H."/>
            <person name="Yang S.P."/>
            <person name="Wilson R.K."/>
            <person name="Sommer R.J."/>
        </authorList>
    </citation>
    <scope>NUCLEOTIDE SEQUENCE [LARGE SCALE GENOMIC DNA]</scope>
    <source>
        <strain evidence="2">PS312</strain>
    </source>
</reference>
<accession>A0A8R1YSD2</accession>
<keyword evidence="2" id="KW-1185">Reference proteome</keyword>
<name>A0A2A6BQA6_PRIPA</name>
<dbReference type="PANTHER" id="PTHR21479:SF22">
    <property type="entry name" value="PROTEIN CBG07241"/>
    <property type="match status" value="1"/>
</dbReference>
<dbReference type="EnsemblMetazoa" id="PPA36881.1">
    <property type="protein sequence ID" value="PPA36881.1"/>
    <property type="gene ID" value="WBGene00275250"/>
</dbReference>
<dbReference type="Gene3D" id="2.60.40.3330">
    <property type="match status" value="1"/>
</dbReference>
<sequence length="94" mass="11002">EEDGSWITDDYIDETEYKKSQDYEYEVKYEVKGSAIDPEPFDNGIEPFVVIYHTCGTEFGCVCKKWENVKEEMVVTLDVDLARTDLKRCDRCEV</sequence>
<organism evidence="1 2">
    <name type="scientific">Pristionchus pacificus</name>
    <name type="common">Parasitic nematode worm</name>
    <dbReference type="NCBI Taxonomy" id="54126"/>
    <lineage>
        <taxon>Eukaryota</taxon>
        <taxon>Metazoa</taxon>
        <taxon>Ecdysozoa</taxon>
        <taxon>Nematoda</taxon>
        <taxon>Chromadorea</taxon>
        <taxon>Rhabditida</taxon>
        <taxon>Rhabditina</taxon>
        <taxon>Diplogasteromorpha</taxon>
        <taxon>Diplogasteroidea</taxon>
        <taxon>Neodiplogasteridae</taxon>
        <taxon>Pristionchus</taxon>
    </lineage>
</organism>
<dbReference type="InterPro" id="IPR038479">
    <property type="entry name" value="Transthyretin-like_sf"/>
</dbReference>
<reference evidence="1" key="2">
    <citation type="submission" date="2022-06" db="UniProtKB">
        <authorList>
            <consortium name="EnsemblMetazoa"/>
        </authorList>
    </citation>
    <scope>IDENTIFICATION</scope>
    <source>
        <strain evidence="1">PS312</strain>
    </source>
</reference>
<proteinExistence type="predicted"/>
<accession>A0A2A6BQA6</accession>
<evidence type="ECO:0000313" key="2">
    <source>
        <dbReference type="Proteomes" id="UP000005239"/>
    </source>
</evidence>